<evidence type="ECO:0000313" key="3">
    <source>
        <dbReference type="EMBL" id="CAI4210375.1"/>
    </source>
</evidence>
<keyword evidence="4" id="KW-1185">Reference proteome</keyword>
<protein>
    <submittedName>
        <fullName evidence="3">Uncharacterized protein</fullName>
    </submittedName>
</protein>
<dbReference type="OrthoDB" id="3248909at2759"/>
<reference evidence="3" key="1">
    <citation type="submission" date="2022-11" db="EMBL/GenBank/DDBJ databases">
        <authorList>
            <person name="Scott C."/>
            <person name="Bruce N."/>
        </authorList>
    </citation>
    <scope>NUCLEOTIDE SEQUENCE</scope>
</reference>
<dbReference type="Proteomes" id="UP000838763">
    <property type="component" value="Unassembled WGS sequence"/>
</dbReference>
<comment type="caution">
    <text evidence="3">The sequence shown here is derived from an EMBL/GenBank/DDBJ whole genome shotgun (WGS) entry which is preliminary data.</text>
</comment>
<keyword evidence="2" id="KW-0472">Membrane</keyword>
<evidence type="ECO:0000256" key="1">
    <source>
        <dbReference type="SAM" id="MobiDB-lite"/>
    </source>
</evidence>
<sequence>MFNADRSRNSYTESPLKDNGPPQRIPSSGLARSSSQAKEDPWAYDIPQKQLSKDYGIRVRLDSEGTLSSPSTGVIEFLAQKSLREGGLSLSRSVDDISASTEFLYAFFPTIVAVLYSILWNWVDLDVKRMQPWLELSKDGGVPALEALNLDYPYGFIALVPFKATKRGHWAMPSGFVASTQLLAIQNQSAALDGSVLQRMYAVKYLSQPYPAFTTPDYALVPFELASGGFPDEANWTSTTTKVWTDIKCWPAQFVQDEQPAYQAYYHFLNGQGCNASSIETVANLAKPLYRMQYLGWHNSAYAEQSLSRSTCPKQFSHQFLASMSQGPVKSPGSPPCFVSRATGSKGPRDRVYRHVLPA</sequence>
<feature type="region of interest" description="Disordered" evidence="1">
    <location>
        <begin position="1"/>
        <end position="40"/>
    </location>
</feature>
<dbReference type="Pfam" id="PF11915">
    <property type="entry name" value="DUF3433"/>
    <property type="match status" value="1"/>
</dbReference>
<dbReference type="PANTHER" id="PTHR37544:SF3">
    <property type="entry name" value="SPRAY"/>
    <property type="match status" value="1"/>
</dbReference>
<dbReference type="PANTHER" id="PTHR37544">
    <property type="entry name" value="SPRAY-RELATED"/>
    <property type="match status" value="1"/>
</dbReference>
<evidence type="ECO:0000313" key="4">
    <source>
        <dbReference type="Proteomes" id="UP000838763"/>
    </source>
</evidence>
<accession>A0A9P1GTP1</accession>
<proteinExistence type="predicted"/>
<evidence type="ECO:0000256" key="2">
    <source>
        <dbReference type="SAM" id="Phobius"/>
    </source>
</evidence>
<keyword evidence="2" id="KW-1133">Transmembrane helix</keyword>
<gene>
    <name evidence="3" type="ORF">PPNO1_LOCUS175</name>
</gene>
<dbReference type="EMBL" id="CALLCH030000001">
    <property type="protein sequence ID" value="CAI4210375.1"/>
    <property type="molecule type" value="Genomic_DNA"/>
</dbReference>
<feature type="region of interest" description="Disordered" evidence="1">
    <location>
        <begin position="326"/>
        <end position="349"/>
    </location>
</feature>
<feature type="transmembrane region" description="Helical" evidence="2">
    <location>
        <begin position="103"/>
        <end position="123"/>
    </location>
</feature>
<name>A0A9P1GTP1_9PEZI</name>
<organism evidence="3 4">
    <name type="scientific">Parascedosporium putredinis</name>
    <dbReference type="NCBI Taxonomy" id="1442378"/>
    <lineage>
        <taxon>Eukaryota</taxon>
        <taxon>Fungi</taxon>
        <taxon>Dikarya</taxon>
        <taxon>Ascomycota</taxon>
        <taxon>Pezizomycotina</taxon>
        <taxon>Sordariomycetes</taxon>
        <taxon>Hypocreomycetidae</taxon>
        <taxon>Microascales</taxon>
        <taxon>Microascaceae</taxon>
        <taxon>Parascedosporium</taxon>
    </lineage>
</organism>
<dbReference type="AlphaFoldDB" id="A0A9P1GTP1"/>
<keyword evidence="2" id="KW-0812">Transmembrane</keyword>
<dbReference type="InterPro" id="IPR021840">
    <property type="entry name" value="DUF3433"/>
</dbReference>